<comment type="caution">
    <text evidence="2">The sequence shown here is derived from an EMBL/GenBank/DDBJ whole genome shotgun (WGS) entry which is preliminary data.</text>
</comment>
<dbReference type="RefSeq" id="WP_190446218.1">
    <property type="nucleotide sequence ID" value="NZ_JAMPLM010000017.1"/>
</dbReference>
<keyword evidence="3" id="KW-1185">Reference proteome</keyword>
<dbReference type="EMBL" id="JAMPLM010000017">
    <property type="protein sequence ID" value="MEP1060332.1"/>
    <property type="molecule type" value="Genomic_DNA"/>
</dbReference>
<protein>
    <submittedName>
        <fullName evidence="2">Uncharacterized protein</fullName>
    </submittedName>
</protein>
<accession>A0ABV0KMG5</accession>
<organism evidence="2 3">
    <name type="scientific">Stenomitos frigidus AS-A4</name>
    <dbReference type="NCBI Taxonomy" id="2933935"/>
    <lineage>
        <taxon>Bacteria</taxon>
        <taxon>Bacillati</taxon>
        <taxon>Cyanobacteriota</taxon>
        <taxon>Cyanophyceae</taxon>
        <taxon>Leptolyngbyales</taxon>
        <taxon>Leptolyngbyaceae</taxon>
        <taxon>Stenomitos</taxon>
    </lineage>
</organism>
<name>A0ABV0KMG5_9CYAN</name>
<evidence type="ECO:0000256" key="1">
    <source>
        <dbReference type="SAM" id="Phobius"/>
    </source>
</evidence>
<evidence type="ECO:0000313" key="3">
    <source>
        <dbReference type="Proteomes" id="UP001476950"/>
    </source>
</evidence>
<evidence type="ECO:0000313" key="2">
    <source>
        <dbReference type="EMBL" id="MEP1060332.1"/>
    </source>
</evidence>
<keyword evidence="1" id="KW-0472">Membrane</keyword>
<dbReference type="Proteomes" id="UP001476950">
    <property type="component" value="Unassembled WGS sequence"/>
</dbReference>
<keyword evidence="1" id="KW-0812">Transmembrane</keyword>
<feature type="transmembrane region" description="Helical" evidence="1">
    <location>
        <begin position="67"/>
        <end position="86"/>
    </location>
</feature>
<sequence>MGQYERLILMAEDELTQYSTDARKLEKLRQKIGLSVPPGEQRQVKETLLAEMPTDLISQLVENQRQAVALPFWGIAGLGLLFGISFMQPVDLIATFVGSAIAFNIQKWGWKLQAKRLVLQTLEDIEAKTRKPVEKATE</sequence>
<gene>
    <name evidence="2" type="ORF">NDI38_17990</name>
</gene>
<keyword evidence="1" id="KW-1133">Transmembrane helix</keyword>
<proteinExistence type="predicted"/>
<reference evidence="2 3" key="1">
    <citation type="submission" date="2022-04" db="EMBL/GenBank/DDBJ databases">
        <title>Positive selection, recombination, and allopatry shape intraspecific diversity of widespread and dominant cyanobacteria.</title>
        <authorList>
            <person name="Wei J."/>
            <person name="Shu W."/>
            <person name="Hu C."/>
        </authorList>
    </citation>
    <scope>NUCLEOTIDE SEQUENCE [LARGE SCALE GENOMIC DNA]</scope>
    <source>
        <strain evidence="2 3">AS-A4</strain>
    </source>
</reference>